<feature type="region of interest" description="Disordered" evidence="3">
    <location>
        <begin position="127"/>
        <end position="247"/>
    </location>
</feature>
<dbReference type="SMART" id="SM00404">
    <property type="entry name" value="PTPc_motif"/>
    <property type="match status" value="1"/>
</dbReference>
<sequence length="842" mass="93598">MQSSTTRQSPSSSPWGTDHHSRQLGAILNSSATLPMQSSALNGPMASPFLFPRDSSDGVGSGGSATSTNYFGLPVDNTSNPPGSNPGPHTKRNWDTLTQPYSSLPSPRLHRVSPNPVQKHILSLVGSESQVVQQDPSRIGDHTTDVPPTGSESNRDAPFLPGRTVNQGGGSKSQETGMEIDEYPGSVGTSRRGPFTNLGMNLELPKTYSPATYQSTNSSPIPRPSLSLPPAATHTPSPNRNKSDHRRADTLPTALEQVPISFISAETCEQLLQTVSQTTLLLDVRPYPQFSQANIMESLNLCIPTTLLKRPSFNTDKLTDTFANEHEKSKFSSWKECTYIIVYDSNTEQPRDATQLINVLKKFKVEGWLGEAKILRGGFAAFASRFPNRVRQQRRGKANTSNMQPRPMSLNLPSTVPVAGGCSLPEVPASEPFFGNIRQNMDLVGGVGQIPVKLPDGLTPSRNRSLPSWLRTASAHEDKGHNVSQKFLNIEERELHRMREALSPKANYNETSSTKFRVAGIEKGSKNRYNDIYPFDHTRVRLQDIPTGDCDYVNGNYLKAKLTNKSYIATQAPIPDTFDDFWRVIWEQDVRVIVALTAEVERGQIKCHPYWNKSSYGPFKVKPLGERRVYMDPKTAEATDDSQQNVQSLRMPSVSGKSMSSEGLYNAGDERPFIFVRHFTLSHAAYPFQPIREITQLQYSYWPDFGTTSQPAHLLKLVEQCNKITRSSSGLHLSDEDVEPPDSRPVVVHCSAGCGRTGTFCTVDSVLDMLKQQRLMRKTAREITNDEKWMFDDSVDLVAKTVEDFRTQRPSMVQNLSQFVLCYETILEWAVAHIDEQEAGNS</sequence>
<feature type="compositionally biased region" description="Polar residues" evidence="3">
    <location>
        <begin position="95"/>
        <end position="105"/>
    </location>
</feature>
<dbReference type="InterPro" id="IPR016130">
    <property type="entry name" value="Tyr_Pase_AS"/>
</dbReference>
<feature type="compositionally biased region" description="Low complexity" evidence="3">
    <location>
        <begin position="1"/>
        <end position="14"/>
    </location>
</feature>
<feature type="domain" description="Tyrosine-protein phosphatase" evidence="4">
    <location>
        <begin position="526"/>
        <end position="829"/>
    </location>
</feature>
<dbReference type="RefSeq" id="XP_020122101.1">
    <property type="nucleotide sequence ID" value="XM_020264751.1"/>
</dbReference>
<evidence type="ECO:0000313" key="7">
    <source>
        <dbReference type="EMBL" id="OKL61980.1"/>
    </source>
</evidence>
<dbReference type="InterPro" id="IPR000242">
    <property type="entry name" value="PTP_cat"/>
</dbReference>
<feature type="compositionally biased region" description="Polar residues" evidence="3">
    <location>
        <begin position="641"/>
        <end position="655"/>
    </location>
</feature>
<feature type="region of interest" description="Disordered" evidence="3">
    <location>
        <begin position="1"/>
        <end position="113"/>
    </location>
</feature>
<dbReference type="SUPFAM" id="SSF52799">
    <property type="entry name" value="(Phosphotyrosine protein) phosphatases II"/>
    <property type="match status" value="1"/>
</dbReference>
<dbReference type="PROSITE" id="PS50055">
    <property type="entry name" value="TYR_PHOSPHATASE_PTP"/>
    <property type="match status" value="1"/>
</dbReference>
<feature type="compositionally biased region" description="Polar residues" evidence="3">
    <location>
        <begin position="28"/>
        <end position="41"/>
    </location>
</feature>
<comment type="similarity">
    <text evidence="1">Belongs to the protein-tyrosine phosphatase family. Non-receptor class subfamily.</text>
</comment>
<dbReference type="Proteomes" id="UP000214365">
    <property type="component" value="Unassembled WGS sequence"/>
</dbReference>
<dbReference type="PROSITE" id="PS00383">
    <property type="entry name" value="TYR_PHOSPHATASE_1"/>
    <property type="match status" value="1"/>
</dbReference>
<dbReference type="InterPro" id="IPR029021">
    <property type="entry name" value="Prot-tyrosine_phosphatase-like"/>
</dbReference>
<evidence type="ECO:0000259" key="5">
    <source>
        <dbReference type="PROSITE" id="PS50056"/>
    </source>
</evidence>
<dbReference type="PRINTS" id="PR00700">
    <property type="entry name" value="PRTYPHPHTASE"/>
</dbReference>
<dbReference type="PANTHER" id="PTHR19134:SF561">
    <property type="entry name" value="PROTEIN TYROSINE PHOSPHATASE 36E, ISOFORM A"/>
    <property type="match status" value="1"/>
</dbReference>
<evidence type="ECO:0000256" key="3">
    <source>
        <dbReference type="SAM" id="MobiDB-lite"/>
    </source>
</evidence>
<dbReference type="CDD" id="cd01446">
    <property type="entry name" value="DSP_MapKP"/>
    <property type="match status" value="1"/>
</dbReference>
<dbReference type="InterPro" id="IPR000387">
    <property type="entry name" value="Tyr_Pase_dom"/>
</dbReference>
<dbReference type="PROSITE" id="PS50206">
    <property type="entry name" value="RHODANESE_3"/>
    <property type="match status" value="1"/>
</dbReference>
<dbReference type="FunFam" id="3.90.190.10:FF:000142">
    <property type="entry name" value="Protein tyrosine phosphatase (Pyp1), putative"/>
    <property type="match status" value="1"/>
</dbReference>
<dbReference type="Gene3D" id="3.90.190.10">
    <property type="entry name" value="Protein tyrosine phosphatase superfamily"/>
    <property type="match status" value="1"/>
</dbReference>
<dbReference type="GO" id="GO:0004725">
    <property type="term" value="F:protein tyrosine phosphatase activity"/>
    <property type="evidence" value="ECO:0007669"/>
    <property type="project" value="UniProtKB-EC"/>
</dbReference>
<feature type="compositionally biased region" description="Low complexity" evidence="3">
    <location>
        <begin position="79"/>
        <end position="88"/>
    </location>
</feature>
<dbReference type="EC" id="3.1.3.48" evidence="2"/>
<evidence type="ECO:0000313" key="8">
    <source>
        <dbReference type="Proteomes" id="UP000214365"/>
    </source>
</evidence>
<name>A0A225AM61_TALAT</name>
<dbReference type="PROSITE" id="PS50056">
    <property type="entry name" value="TYR_PHOSPHATASE_2"/>
    <property type="match status" value="1"/>
</dbReference>
<dbReference type="OrthoDB" id="6058203at2759"/>
<dbReference type="GeneID" id="31002437"/>
<feature type="compositionally biased region" description="Low complexity" evidence="3">
    <location>
        <begin position="218"/>
        <end position="230"/>
    </location>
</feature>
<keyword evidence="8" id="KW-1185">Reference proteome</keyword>
<accession>A0A225AM61</accession>
<dbReference type="SUPFAM" id="SSF52821">
    <property type="entry name" value="Rhodanese/Cell cycle control phosphatase"/>
    <property type="match status" value="1"/>
</dbReference>
<dbReference type="EMBL" id="LFMY01000003">
    <property type="protein sequence ID" value="OKL61980.1"/>
    <property type="molecule type" value="Genomic_DNA"/>
</dbReference>
<evidence type="ECO:0000259" key="6">
    <source>
        <dbReference type="PROSITE" id="PS50206"/>
    </source>
</evidence>
<dbReference type="Pfam" id="PF00581">
    <property type="entry name" value="Rhodanese"/>
    <property type="match status" value="1"/>
</dbReference>
<dbReference type="InterPro" id="IPR003595">
    <property type="entry name" value="Tyr_Pase_cat"/>
</dbReference>
<dbReference type="SMART" id="SM00194">
    <property type="entry name" value="PTPc"/>
    <property type="match status" value="1"/>
</dbReference>
<dbReference type="Gene3D" id="3.40.250.10">
    <property type="entry name" value="Rhodanese-like domain"/>
    <property type="match status" value="1"/>
</dbReference>
<dbReference type="InterPro" id="IPR036873">
    <property type="entry name" value="Rhodanese-like_dom_sf"/>
</dbReference>
<comment type="caution">
    <text evidence="7">The sequence shown here is derived from an EMBL/GenBank/DDBJ whole genome shotgun (WGS) entry which is preliminary data.</text>
</comment>
<evidence type="ECO:0000259" key="4">
    <source>
        <dbReference type="PROSITE" id="PS50055"/>
    </source>
</evidence>
<feature type="compositionally biased region" description="Polar residues" evidence="3">
    <location>
        <begin position="127"/>
        <end position="136"/>
    </location>
</feature>
<reference evidence="7 8" key="1">
    <citation type="submission" date="2015-06" db="EMBL/GenBank/DDBJ databases">
        <title>Talaromyces atroroseus IBT 11181 draft genome.</title>
        <authorList>
            <person name="Rasmussen K.B."/>
            <person name="Rasmussen S."/>
            <person name="Petersen B."/>
            <person name="Sicheritz-Ponten T."/>
            <person name="Mortensen U.H."/>
            <person name="Thrane U."/>
        </authorList>
    </citation>
    <scope>NUCLEOTIDE SEQUENCE [LARGE SCALE GENOMIC DNA]</scope>
    <source>
        <strain evidence="7 8">IBT 11181</strain>
    </source>
</reference>
<evidence type="ECO:0000256" key="1">
    <source>
        <dbReference type="ARBA" id="ARBA00009649"/>
    </source>
</evidence>
<protein>
    <recommendedName>
        <fullName evidence="2">protein-tyrosine-phosphatase</fullName>
        <ecNumber evidence="2">3.1.3.48</ecNumber>
    </recommendedName>
</protein>
<feature type="domain" description="Tyrosine specific protein phosphatases" evidence="5">
    <location>
        <begin position="712"/>
        <end position="820"/>
    </location>
</feature>
<proteinExistence type="inferred from homology"/>
<feature type="domain" description="Rhodanese" evidence="6">
    <location>
        <begin position="275"/>
        <end position="391"/>
    </location>
</feature>
<evidence type="ECO:0000256" key="2">
    <source>
        <dbReference type="ARBA" id="ARBA00013064"/>
    </source>
</evidence>
<feature type="region of interest" description="Disordered" evidence="3">
    <location>
        <begin position="390"/>
        <end position="411"/>
    </location>
</feature>
<dbReference type="AlphaFoldDB" id="A0A225AM61"/>
<dbReference type="InterPro" id="IPR001763">
    <property type="entry name" value="Rhodanese-like_dom"/>
</dbReference>
<dbReference type="InterPro" id="IPR050348">
    <property type="entry name" value="Protein-Tyr_Phosphatase"/>
</dbReference>
<dbReference type="Pfam" id="PF00102">
    <property type="entry name" value="Y_phosphatase"/>
    <property type="match status" value="1"/>
</dbReference>
<gene>
    <name evidence="7" type="ORF">UA08_02682</name>
</gene>
<feature type="region of interest" description="Disordered" evidence="3">
    <location>
        <begin position="635"/>
        <end position="655"/>
    </location>
</feature>
<dbReference type="STRING" id="1441469.A0A225AM61"/>
<dbReference type="CDD" id="cd18533">
    <property type="entry name" value="PTP_fungal"/>
    <property type="match status" value="1"/>
</dbReference>
<dbReference type="PANTHER" id="PTHR19134">
    <property type="entry name" value="RECEPTOR-TYPE TYROSINE-PROTEIN PHOSPHATASE"/>
    <property type="match status" value="1"/>
</dbReference>
<organism evidence="7 8">
    <name type="scientific">Talaromyces atroroseus</name>
    <dbReference type="NCBI Taxonomy" id="1441469"/>
    <lineage>
        <taxon>Eukaryota</taxon>
        <taxon>Fungi</taxon>
        <taxon>Dikarya</taxon>
        <taxon>Ascomycota</taxon>
        <taxon>Pezizomycotina</taxon>
        <taxon>Eurotiomycetes</taxon>
        <taxon>Eurotiomycetidae</taxon>
        <taxon>Eurotiales</taxon>
        <taxon>Trichocomaceae</taxon>
        <taxon>Talaromyces</taxon>
        <taxon>Talaromyces sect. Trachyspermi</taxon>
    </lineage>
</organism>
<dbReference type="FunFam" id="3.40.250.10:FF:000051">
    <property type="entry name" value="Protein tyrosine phosphatase (Pyp1), putative"/>
    <property type="match status" value="1"/>
</dbReference>